<keyword evidence="1" id="KW-0472">Membrane</keyword>
<dbReference type="EMBL" id="JAKIKT010000004">
    <property type="protein sequence ID" value="MCL2914587.1"/>
    <property type="molecule type" value="Genomic_DNA"/>
</dbReference>
<evidence type="ECO:0000256" key="1">
    <source>
        <dbReference type="SAM" id="Phobius"/>
    </source>
</evidence>
<feature type="transmembrane region" description="Helical" evidence="1">
    <location>
        <begin position="51"/>
        <end position="73"/>
    </location>
</feature>
<comment type="caution">
    <text evidence="2">The sequence shown here is derived from an EMBL/GenBank/DDBJ whole genome shotgun (WGS) entry which is preliminary data.</text>
</comment>
<keyword evidence="1" id="KW-1133">Transmembrane helix</keyword>
<sequence>MDTKLVLRMLCVIFCSFFIIWGYLPTDSGVGFFQTLVSQYARLDTSIESQILSGFIVPAFFVATAWFTTEFVAGQVRGQK</sequence>
<proteinExistence type="predicted"/>
<evidence type="ECO:0000313" key="2">
    <source>
        <dbReference type="EMBL" id="MCL2914587.1"/>
    </source>
</evidence>
<feature type="transmembrane region" description="Helical" evidence="1">
    <location>
        <begin position="5"/>
        <end position="24"/>
    </location>
</feature>
<name>A0ABT0N9S3_9GAMM</name>
<dbReference type="RefSeq" id="WP_115137535.1">
    <property type="nucleotide sequence ID" value="NZ_JAKIKT010000004.1"/>
</dbReference>
<evidence type="ECO:0000313" key="3">
    <source>
        <dbReference type="Proteomes" id="UP001202831"/>
    </source>
</evidence>
<accession>A0ABT0N9S3</accession>
<organism evidence="2 3">
    <name type="scientific">Shewanella corallii</name>
    <dbReference type="NCBI Taxonomy" id="560080"/>
    <lineage>
        <taxon>Bacteria</taxon>
        <taxon>Pseudomonadati</taxon>
        <taxon>Pseudomonadota</taxon>
        <taxon>Gammaproteobacteria</taxon>
        <taxon>Alteromonadales</taxon>
        <taxon>Shewanellaceae</taxon>
        <taxon>Shewanella</taxon>
    </lineage>
</organism>
<gene>
    <name evidence="2" type="ORF">L2725_12495</name>
</gene>
<keyword evidence="3" id="KW-1185">Reference proteome</keyword>
<keyword evidence="1" id="KW-0812">Transmembrane</keyword>
<dbReference type="Proteomes" id="UP001202831">
    <property type="component" value="Unassembled WGS sequence"/>
</dbReference>
<reference evidence="2 3" key="1">
    <citation type="submission" date="2022-01" db="EMBL/GenBank/DDBJ databases">
        <title>Whole genome-based taxonomy of the Shewanellaceae.</title>
        <authorList>
            <person name="Martin-Rodriguez A.J."/>
        </authorList>
    </citation>
    <scope>NUCLEOTIDE SEQUENCE [LARGE SCALE GENOMIC DNA]</scope>
    <source>
        <strain evidence="2 3">DSM 21332</strain>
    </source>
</reference>
<protein>
    <submittedName>
        <fullName evidence="2">Uncharacterized protein</fullName>
    </submittedName>
</protein>